<dbReference type="Proteomes" id="UP000800040">
    <property type="component" value="Unassembled WGS sequence"/>
</dbReference>
<keyword evidence="3" id="KW-1185">Reference proteome</keyword>
<sequence length="259" mass="28999">MSASSTPSFALIYSAEGIYALDEVMQDQYAPPLSQRLRLALSFAQALAALHSVDMVHSGFITDNLYLHLPLRPTGPESISEAKALIAGFEVTRNFGWSSDKLDVEDPDRRLYLHPKRLAAGQDKERQQPAFDIFGLGMVLIEIGLWKRIRSLPEYPDSWQDDHARQRFGRSKRKAFTGETSLECLGDFYAAIIAYCLEKGSDPFALKQEPHEPVDDDEFLGPRKSLHVAELLQECSRRMSGGFQASMDERSDSGTALVE</sequence>
<accession>A0A6A5K6A4</accession>
<organism evidence="2 3">
    <name type="scientific">Decorospora gaudefroyi</name>
    <dbReference type="NCBI Taxonomy" id="184978"/>
    <lineage>
        <taxon>Eukaryota</taxon>
        <taxon>Fungi</taxon>
        <taxon>Dikarya</taxon>
        <taxon>Ascomycota</taxon>
        <taxon>Pezizomycotina</taxon>
        <taxon>Dothideomycetes</taxon>
        <taxon>Pleosporomycetidae</taxon>
        <taxon>Pleosporales</taxon>
        <taxon>Pleosporineae</taxon>
        <taxon>Pleosporaceae</taxon>
        <taxon>Decorospora</taxon>
    </lineage>
</organism>
<reference evidence="2" key="1">
    <citation type="submission" date="2020-01" db="EMBL/GenBank/DDBJ databases">
        <authorList>
            <consortium name="DOE Joint Genome Institute"/>
            <person name="Haridas S."/>
            <person name="Albert R."/>
            <person name="Binder M."/>
            <person name="Bloem J."/>
            <person name="Labutti K."/>
            <person name="Salamov A."/>
            <person name="Andreopoulos B."/>
            <person name="Baker S.E."/>
            <person name="Barry K."/>
            <person name="Bills G."/>
            <person name="Bluhm B.H."/>
            <person name="Cannon C."/>
            <person name="Castanera R."/>
            <person name="Culley D.E."/>
            <person name="Daum C."/>
            <person name="Ezra D."/>
            <person name="Gonzalez J.B."/>
            <person name="Henrissat B."/>
            <person name="Kuo A."/>
            <person name="Liang C."/>
            <person name="Lipzen A."/>
            <person name="Lutzoni F."/>
            <person name="Magnuson J."/>
            <person name="Mondo S."/>
            <person name="Nolan M."/>
            <person name="Ohm R."/>
            <person name="Pangilinan J."/>
            <person name="Park H.-J."/>
            <person name="Ramirez L."/>
            <person name="Alfaro M."/>
            <person name="Sun H."/>
            <person name="Tritt A."/>
            <person name="Yoshinaga Y."/>
            <person name="Zwiers L.-H."/>
            <person name="Turgeon B.G."/>
            <person name="Goodwin S.B."/>
            <person name="Spatafora J.W."/>
            <person name="Crous P.W."/>
            <person name="Grigoriev I.V."/>
        </authorList>
    </citation>
    <scope>NUCLEOTIDE SEQUENCE</scope>
    <source>
        <strain evidence="2">P77</strain>
    </source>
</reference>
<dbReference type="PANTHER" id="PTHR37542:SF3">
    <property type="entry name" value="PRION-INHIBITION AND PROPAGATION HELO DOMAIN-CONTAINING PROTEIN"/>
    <property type="match status" value="1"/>
</dbReference>
<gene>
    <name evidence="2" type="ORF">BDW02DRAFT_191339</name>
</gene>
<dbReference type="SUPFAM" id="SSF56112">
    <property type="entry name" value="Protein kinase-like (PK-like)"/>
    <property type="match status" value="1"/>
</dbReference>
<evidence type="ECO:0000256" key="1">
    <source>
        <dbReference type="SAM" id="MobiDB-lite"/>
    </source>
</evidence>
<dbReference type="OrthoDB" id="1911848at2759"/>
<dbReference type="InterPro" id="IPR011009">
    <property type="entry name" value="Kinase-like_dom_sf"/>
</dbReference>
<proteinExistence type="predicted"/>
<protein>
    <recommendedName>
        <fullName evidence="4">Protein kinase domain-containing protein</fullName>
    </recommendedName>
</protein>
<dbReference type="Gene3D" id="1.10.510.10">
    <property type="entry name" value="Transferase(Phosphotransferase) domain 1"/>
    <property type="match status" value="1"/>
</dbReference>
<evidence type="ECO:0000313" key="3">
    <source>
        <dbReference type="Proteomes" id="UP000800040"/>
    </source>
</evidence>
<evidence type="ECO:0000313" key="2">
    <source>
        <dbReference type="EMBL" id="KAF1828983.1"/>
    </source>
</evidence>
<evidence type="ECO:0008006" key="4">
    <source>
        <dbReference type="Google" id="ProtNLM"/>
    </source>
</evidence>
<dbReference type="PANTHER" id="PTHR37542">
    <property type="entry name" value="HELO DOMAIN-CONTAINING PROTEIN-RELATED"/>
    <property type="match status" value="1"/>
</dbReference>
<dbReference type="EMBL" id="ML975476">
    <property type="protein sequence ID" value="KAF1828983.1"/>
    <property type="molecule type" value="Genomic_DNA"/>
</dbReference>
<name>A0A6A5K6A4_9PLEO</name>
<dbReference type="AlphaFoldDB" id="A0A6A5K6A4"/>
<feature type="region of interest" description="Disordered" evidence="1">
    <location>
        <begin position="240"/>
        <end position="259"/>
    </location>
</feature>